<feature type="coiled-coil region" evidence="4">
    <location>
        <begin position="186"/>
        <end position="213"/>
    </location>
</feature>
<evidence type="ECO:0000256" key="3">
    <source>
        <dbReference type="ARBA" id="ARBA00013368"/>
    </source>
</evidence>
<dbReference type="GO" id="GO:0006302">
    <property type="term" value="P:double-strand break repair"/>
    <property type="evidence" value="ECO:0007669"/>
    <property type="project" value="InterPro"/>
</dbReference>
<evidence type="ECO:0000256" key="2">
    <source>
        <dbReference type="ARBA" id="ARBA00011322"/>
    </source>
</evidence>
<dbReference type="AlphaFoldDB" id="A0A9D2Q6G0"/>
<dbReference type="Proteomes" id="UP000823918">
    <property type="component" value="Unassembled WGS sequence"/>
</dbReference>
<evidence type="ECO:0000259" key="5">
    <source>
        <dbReference type="Pfam" id="PF13476"/>
    </source>
</evidence>
<dbReference type="EMBL" id="DWWA01000042">
    <property type="protein sequence ID" value="HJC72803.1"/>
    <property type="molecule type" value="Genomic_DNA"/>
</dbReference>
<reference evidence="6" key="1">
    <citation type="journal article" date="2021" name="PeerJ">
        <title>Extensive microbial diversity within the chicken gut microbiome revealed by metagenomics and culture.</title>
        <authorList>
            <person name="Gilroy R."/>
            <person name="Ravi A."/>
            <person name="Getino M."/>
            <person name="Pursley I."/>
            <person name="Horton D.L."/>
            <person name="Alikhan N.F."/>
            <person name="Baker D."/>
            <person name="Gharbi K."/>
            <person name="Hall N."/>
            <person name="Watson M."/>
            <person name="Adriaenssens E.M."/>
            <person name="Foster-Nyarko E."/>
            <person name="Jarju S."/>
            <person name="Secka A."/>
            <person name="Antonio M."/>
            <person name="Oren A."/>
            <person name="Chaudhuri R.R."/>
            <person name="La Ragione R."/>
            <person name="Hildebrand F."/>
            <person name="Pallen M.J."/>
        </authorList>
    </citation>
    <scope>NUCLEOTIDE SEQUENCE</scope>
    <source>
        <strain evidence="6">5933</strain>
    </source>
</reference>
<dbReference type="Gene3D" id="3.40.50.300">
    <property type="entry name" value="P-loop containing nucleotide triphosphate hydrolases"/>
    <property type="match status" value="2"/>
</dbReference>
<dbReference type="Pfam" id="PF13476">
    <property type="entry name" value="AAA_23"/>
    <property type="match status" value="1"/>
</dbReference>
<keyword evidence="4" id="KW-0175">Coiled coil</keyword>
<comment type="subunit">
    <text evidence="2">Heterodimer of SbcC and SbcD.</text>
</comment>
<sequence length="923" mass="103975">MKPYRLTISAFGPYAREVTVDFSKLGERGLYLITGDTGAGKTSLFDAITFALYGRASGENRSADMLRSRYADPQTPTFVELEFIHRGQHYIVRRNPAYLRPSKRGDKMTEQAPDAVLTRPDQSVVSKGVEAVTKEITELLGLDRSRFCQIAMLAQGDFQRLLLANTEKRMEIFRELFHTGAYAVLQDRLRAQANEWKQRAQTLEMQMMQAAKTVTVVPDTPCAEALASLLENGAPDFGERAAELAEQQAQEDNAAAGELEQKLTALERSLSEAERRLGQAQAAQTAAARLEQAQAVIAAKTPEAERLRAELKEVEEQKPEYEALCSQIQAQTQMLRQYETLERLRKEHKEACAAQKAQLARAEAARQKQARAQTAYEMLLKEQKSLTDAQAEYERQKYALEQLESRKVLIEEIAELYRTMHREKMQLAKMQKEYTAVRDEAQRAAERYARTEQSFFDHQAGVLAQTLQPGKPCPVCGAQEHPFPAAMSEQAVTREQLEQERALKEQAAQRAQRQSEACGAQKARWNSAWEHTVQRACTCFSFETEEDLKELIASALQEGKAQTAAAQQTLAKAQSRAEYAKTLPEKIEAAQRAAAEPEQEFRQCTQQAAAFEAAAQTLEKQMQDWESRLPFESREKAKQQLAEMQAAKQRQDLHHEQVRRAFEQTEKALLQAQAAAKEARQQAEGAEDVPALQEKCAEQQKARKEYSEKIRICKSRAERNREAVRTLRRCIKESEQVRERWGMVKELSDTAYGTVQGKEKITLETYVQMTYFDRIIARANTRFMKMTFGQYELCRREQTTSRQSKSGLELDVKDHYNGTLRPAASLSGGESFVASLALALGLSDEIRATAGGVELNALFVDEGFGTLSEEILNHAVQTLQQLAEGDRIVGIISHVAELKERIEKQIVVKKLKSGGSTVQIRVG</sequence>
<dbReference type="InterPro" id="IPR027417">
    <property type="entry name" value="P-loop_NTPase"/>
</dbReference>
<dbReference type="InterPro" id="IPR038729">
    <property type="entry name" value="Rad50/SbcC_AAA"/>
</dbReference>
<feature type="coiled-coil region" evidence="4">
    <location>
        <begin position="242"/>
        <end position="447"/>
    </location>
</feature>
<comment type="caution">
    <text evidence="6">The sequence shown here is derived from an EMBL/GenBank/DDBJ whole genome shotgun (WGS) entry which is preliminary data.</text>
</comment>
<protein>
    <recommendedName>
        <fullName evidence="3">Nuclease SbcCD subunit C</fullName>
    </recommendedName>
</protein>
<accession>A0A9D2Q6G0</accession>
<evidence type="ECO:0000313" key="7">
    <source>
        <dbReference type="Proteomes" id="UP000823918"/>
    </source>
</evidence>
<dbReference type="PANTHER" id="PTHR32114">
    <property type="entry name" value="ABC TRANSPORTER ABCH.3"/>
    <property type="match status" value="1"/>
</dbReference>
<feature type="domain" description="Rad50/SbcC-type AAA" evidence="5">
    <location>
        <begin position="5"/>
        <end position="211"/>
    </location>
</feature>
<proteinExistence type="inferred from homology"/>
<evidence type="ECO:0000313" key="6">
    <source>
        <dbReference type="EMBL" id="HJC72803.1"/>
    </source>
</evidence>
<evidence type="ECO:0000256" key="1">
    <source>
        <dbReference type="ARBA" id="ARBA00006930"/>
    </source>
</evidence>
<dbReference type="SUPFAM" id="SSF52540">
    <property type="entry name" value="P-loop containing nucleoside triphosphate hydrolases"/>
    <property type="match status" value="2"/>
</dbReference>
<comment type="similarity">
    <text evidence="1">Belongs to the SMC family. SbcC subfamily.</text>
</comment>
<evidence type="ECO:0000256" key="4">
    <source>
        <dbReference type="SAM" id="Coils"/>
    </source>
</evidence>
<dbReference type="Pfam" id="PF13558">
    <property type="entry name" value="SbcC_Walker_B"/>
    <property type="match status" value="1"/>
</dbReference>
<organism evidence="6 7">
    <name type="scientific">Candidatus Ruthenibacterium merdavium</name>
    <dbReference type="NCBI Taxonomy" id="2838752"/>
    <lineage>
        <taxon>Bacteria</taxon>
        <taxon>Bacillati</taxon>
        <taxon>Bacillota</taxon>
        <taxon>Clostridia</taxon>
        <taxon>Eubacteriales</taxon>
        <taxon>Oscillospiraceae</taxon>
        <taxon>Ruthenibacterium</taxon>
    </lineage>
</organism>
<feature type="coiled-coil region" evidence="4">
    <location>
        <begin position="601"/>
        <end position="709"/>
    </location>
</feature>
<name>A0A9D2Q6G0_9FIRM</name>
<dbReference type="GO" id="GO:0016887">
    <property type="term" value="F:ATP hydrolysis activity"/>
    <property type="evidence" value="ECO:0007669"/>
    <property type="project" value="InterPro"/>
</dbReference>
<gene>
    <name evidence="6" type="ORF">H9698_08450</name>
</gene>
<dbReference type="PANTHER" id="PTHR32114:SF2">
    <property type="entry name" value="ABC TRANSPORTER ABCH.3"/>
    <property type="match status" value="1"/>
</dbReference>
<reference evidence="6" key="2">
    <citation type="submission" date="2021-04" db="EMBL/GenBank/DDBJ databases">
        <authorList>
            <person name="Gilroy R."/>
        </authorList>
    </citation>
    <scope>NUCLEOTIDE SEQUENCE</scope>
    <source>
        <strain evidence="6">5933</strain>
    </source>
</reference>